<dbReference type="CDD" id="cd01285">
    <property type="entry name" value="nucleoside_deaminase"/>
    <property type="match status" value="1"/>
</dbReference>
<protein>
    <recommendedName>
        <fullName evidence="8">tRNA-specific adenosine deaminase</fullName>
        <ecNumber evidence="8">3.5.4.33</ecNumber>
    </recommendedName>
</protein>
<dbReference type="GO" id="GO:0052717">
    <property type="term" value="F:tRNA-specific adenosine-34 deaminase activity"/>
    <property type="evidence" value="ECO:0007669"/>
    <property type="project" value="UniProtKB-UniRule"/>
</dbReference>
<evidence type="ECO:0000313" key="11">
    <source>
        <dbReference type="Proteomes" id="UP000663859"/>
    </source>
</evidence>
<dbReference type="PROSITE" id="PS00903">
    <property type="entry name" value="CYT_DCMP_DEAMINASES_1"/>
    <property type="match status" value="1"/>
</dbReference>
<name>A0A8J2FSG0_9BACT</name>
<dbReference type="InterPro" id="IPR016192">
    <property type="entry name" value="APOBEC/CMP_deaminase_Zn-bd"/>
</dbReference>
<comment type="catalytic activity">
    <reaction evidence="7 8">
        <text>adenosine(34) in tRNA + H2O + H(+) = inosine(34) in tRNA + NH4(+)</text>
        <dbReference type="Rhea" id="RHEA:43168"/>
        <dbReference type="Rhea" id="RHEA-COMP:10373"/>
        <dbReference type="Rhea" id="RHEA-COMP:10374"/>
        <dbReference type="ChEBI" id="CHEBI:15377"/>
        <dbReference type="ChEBI" id="CHEBI:15378"/>
        <dbReference type="ChEBI" id="CHEBI:28938"/>
        <dbReference type="ChEBI" id="CHEBI:74411"/>
        <dbReference type="ChEBI" id="CHEBI:82852"/>
        <dbReference type="EC" id="3.5.4.33"/>
    </reaction>
</comment>
<dbReference type="EC" id="3.5.4.33" evidence="8"/>
<accession>A0A8J2FSG0</accession>
<feature type="binding site" evidence="8">
    <location>
        <position position="94"/>
    </location>
    <ligand>
        <name>Zn(2+)</name>
        <dbReference type="ChEBI" id="CHEBI:29105"/>
        <note>catalytic</note>
    </ligand>
</feature>
<keyword evidence="3 8" id="KW-0819">tRNA processing</keyword>
<evidence type="ECO:0000256" key="3">
    <source>
        <dbReference type="ARBA" id="ARBA00022694"/>
    </source>
</evidence>
<dbReference type="EMBL" id="CAJNOB010000012">
    <property type="protein sequence ID" value="CAF0696087.1"/>
    <property type="molecule type" value="Genomic_DNA"/>
</dbReference>
<keyword evidence="5 8" id="KW-0378">Hydrolase</keyword>
<sequence length="163" mass="17896">MSSPNIDQYNLDQFFMEEALRIAEEAAERGEVPVGAVVIRGQEILARASNRVEELRDALAHAEVLALREAARIVGDWRLSGCTLYVTKEPCFFCAGAILLTRVTRVVFGVADPKMGGLGGALHVILGPDGRPRFPCEVEGGVLAERSLQLLQDFFRALRRSDL</sequence>
<reference evidence="10" key="1">
    <citation type="submission" date="2021-02" db="EMBL/GenBank/DDBJ databases">
        <authorList>
            <person name="Cremers G."/>
            <person name="Picone N."/>
        </authorList>
    </citation>
    <scope>NUCLEOTIDE SEQUENCE</scope>
    <source>
        <strain evidence="10">PQ17</strain>
    </source>
</reference>
<dbReference type="PANTHER" id="PTHR11079">
    <property type="entry name" value="CYTOSINE DEAMINASE FAMILY MEMBER"/>
    <property type="match status" value="1"/>
</dbReference>
<comment type="caution">
    <text evidence="10">The sequence shown here is derived from an EMBL/GenBank/DDBJ whole genome shotgun (WGS) entry which is preliminary data.</text>
</comment>
<evidence type="ECO:0000313" key="10">
    <source>
        <dbReference type="EMBL" id="CAF0696087.1"/>
    </source>
</evidence>
<dbReference type="PANTHER" id="PTHR11079:SF202">
    <property type="entry name" value="TRNA-SPECIFIC ADENOSINE DEAMINASE"/>
    <property type="match status" value="1"/>
</dbReference>
<evidence type="ECO:0000256" key="8">
    <source>
        <dbReference type="HAMAP-Rule" id="MF_00972"/>
    </source>
</evidence>
<dbReference type="Proteomes" id="UP000663859">
    <property type="component" value="Unassembled WGS sequence"/>
</dbReference>
<dbReference type="Gene3D" id="3.40.140.10">
    <property type="entry name" value="Cytidine Deaminase, domain 2"/>
    <property type="match status" value="1"/>
</dbReference>
<keyword evidence="4 8" id="KW-0479">Metal-binding</keyword>
<dbReference type="AlphaFoldDB" id="A0A8J2FSG0"/>
<feature type="binding site" evidence="8">
    <location>
        <position position="61"/>
    </location>
    <ligand>
        <name>Zn(2+)</name>
        <dbReference type="ChEBI" id="CHEBI:29105"/>
        <note>catalytic</note>
    </ligand>
</feature>
<dbReference type="PROSITE" id="PS51747">
    <property type="entry name" value="CYT_DCMP_DEAMINASES_2"/>
    <property type="match status" value="1"/>
</dbReference>
<comment type="cofactor">
    <cofactor evidence="8">
        <name>Zn(2+)</name>
        <dbReference type="ChEBI" id="CHEBI:29105"/>
    </cofactor>
    <text evidence="8">Binds 1 zinc ion per subunit.</text>
</comment>
<dbReference type="InterPro" id="IPR016193">
    <property type="entry name" value="Cytidine_deaminase-like"/>
</dbReference>
<dbReference type="RefSeq" id="WP_174581945.1">
    <property type="nucleotide sequence ID" value="NZ_CAJNOB010000012.1"/>
</dbReference>
<evidence type="ECO:0000256" key="7">
    <source>
        <dbReference type="ARBA" id="ARBA00048045"/>
    </source>
</evidence>
<dbReference type="InterPro" id="IPR002125">
    <property type="entry name" value="CMP_dCMP_dom"/>
</dbReference>
<dbReference type="Pfam" id="PF14437">
    <property type="entry name" value="MafB19-deam"/>
    <property type="match status" value="1"/>
</dbReference>
<keyword evidence="11" id="KW-1185">Reference proteome</keyword>
<keyword evidence="6 8" id="KW-0862">Zinc</keyword>
<comment type="similarity">
    <text evidence="1">Belongs to the cytidine and deoxycytidylate deaminase family. ADAT2 subfamily.</text>
</comment>
<proteinExistence type="inferred from homology"/>
<evidence type="ECO:0000256" key="6">
    <source>
        <dbReference type="ARBA" id="ARBA00022833"/>
    </source>
</evidence>
<dbReference type="GO" id="GO:0008270">
    <property type="term" value="F:zinc ion binding"/>
    <property type="evidence" value="ECO:0007669"/>
    <property type="project" value="UniProtKB-UniRule"/>
</dbReference>
<dbReference type="GO" id="GO:0002100">
    <property type="term" value="P:tRNA wobble adenosine to inosine editing"/>
    <property type="evidence" value="ECO:0007669"/>
    <property type="project" value="UniProtKB-UniRule"/>
</dbReference>
<dbReference type="InterPro" id="IPR028883">
    <property type="entry name" value="tRNA_aden_deaminase"/>
</dbReference>
<feature type="binding site" evidence="8">
    <location>
        <position position="91"/>
    </location>
    <ligand>
        <name>Zn(2+)</name>
        <dbReference type="ChEBI" id="CHEBI:29105"/>
        <note>catalytic</note>
    </ligand>
</feature>
<evidence type="ECO:0000256" key="2">
    <source>
        <dbReference type="ARBA" id="ARBA00011738"/>
    </source>
</evidence>
<evidence type="ECO:0000259" key="9">
    <source>
        <dbReference type="PROSITE" id="PS51747"/>
    </source>
</evidence>
<dbReference type="SUPFAM" id="SSF53927">
    <property type="entry name" value="Cytidine deaminase-like"/>
    <property type="match status" value="1"/>
</dbReference>
<evidence type="ECO:0000256" key="1">
    <source>
        <dbReference type="ARBA" id="ARBA00010669"/>
    </source>
</evidence>
<gene>
    <name evidence="8 10" type="primary">tadA</name>
    <name evidence="10" type="ORF">MPNT_20111</name>
</gene>
<feature type="active site" description="Proton donor" evidence="8">
    <location>
        <position position="63"/>
    </location>
</feature>
<organism evidence="10 11">
    <name type="scientific">Candidatus Methylacidithermus pantelleriae</name>
    <dbReference type="NCBI Taxonomy" id="2744239"/>
    <lineage>
        <taxon>Bacteria</taxon>
        <taxon>Pseudomonadati</taxon>
        <taxon>Verrucomicrobiota</taxon>
        <taxon>Methylacidiphilae</taxon>
        <taxon>Methylacidiphilales</taxon>
        <taxon>Methylacidiphilaceae</taxon>
        <taxon>Candidatus Methylacidithermus</taxon>
    </lineage>
</organism>
<evidence type="ECO:0000256" key="4">
    <source>
        <dbReference type="ARBA" id="ARBA00022723"/>
    </source>
</evidence>
<comment type="subunit">
    <text evidence="2 8">Homodimer.</text>
</comment>
<evidence type="ECO:0000256" key="5">
    <source>
        <dbReference type="ARBA" id="ARBA00022801"/>
    </source>
</evidence>
<comment type="function">
    <text evidence="8">Catalyzes the deamination of adenosine to inosine at the wobble position 34 of tRNA(Arg2).</text>
</comment>
<feature type="domain" description="CMP/dCMP-type deaminase" evidence="9">
    <location>
        <begin position="10"/>
        <end position="129"/>
    </location>
</feature>
<dbReference type="HAMAP" id="MF_00972">
    <property type="entry name" value="tRNA_aden_deaminase"/>
    <property type="match status" value="1"/>
</dbReference>
<dbReference type="InterPro" id="IPR058535">
    <property type="entry name" value="MafB19-deam"/>
</dbReference>